<evidence type="ECO:0000313" key="2">
    <source>
        <dbReference type="EMBL" id="MFG3014316.1"/>
    </source>
</evidence>
<dbReference type="EMBL" id="JBICYV010000015">
    <property type="protein sequence ID" value="MFG3014316.1"/>
    <property type="molecule type" value="Genomic_DNA"/>
</dbReference>
<sequence>MPSKDVARRSRDDVMRGVVVEGNVMRVDASQVVSVELQDIEHEDQPLLIARGAAYAREYARIEDKPAVLAANVAVVCLALRKQYGDWRGETKEYREAVMELYRQSNVRGDQLRRLKGNVRYHLGNAARRYLTARELRALELNELSPLERQQDRRVTNSAILRAVSASAEAAASTPAVEAATASAAKKTKKSRAASVERVPDQRGPGIVVKATADHLRLAHVAHSLVTQLNEGVIASDMTDGQRAKLDEELAAIESAARRLRRMLKKRSSEA</sequence>
<comment type="caution">
    <text evidence="2">The sequence shown here is derived from an EMBL/GenBank/DDBJ whole genome shotgun (WGS) entry which is preliminary data.</text>
</comment>
<protein>
    <submittedName>
        <fullName evidence="2">Uncharacterized protein</fullName>
    </submittedName>
</protein>
<feature type="region of interest" description="Disordered" evidence="1">
    <location>
        <begin position="182"/>
        <end position="201"/>
    </location>
</feature>
<accession>A0ABW7BF26</accession>
<evidence type="ECO:0000256" key="1">
    <source>
        <dbReference type="SAM" id="MobiDB-lite"/>
    </source>
</evidence>
<evidence type="ECO:0000313" key="3">
    <source>
        <dbReference type="Proteomes" id="UP001604267"/>
    </source>
</evidence>
<reference evidence="2 3" key="1">
    <citation type="submission" date="2024-10" db="EMBL/GenBank/DDBJ databases">
        <title>The Natural Products Discovery Center: Release of the First 8490 Sequenced Strains for Exploring Actinobacteria Biosynthetic Diversity.</title>
        <authorList>
            <person name="Kalkreuter E."/>
            <person name="Kautsar S.A."/>
            <person name="Yang D."/>
            <person name="Bader C.D."/>
            <person name="Teijaro C.N."/>
            <person name="Fluegel L."/>
            <person name="Davis C.M."/>
            <person name="Simpson J.R."/>
            <person name="Lauterbach L."/>
            <person name="Steele A.D."/>
            <person name="Gui C."/>
            <person name="Meng S."/>
            <person name="Li G."/>
            <person name="Viehrig K."/>
            <person name="Ye F."/>
            <person name="Su P."/>
            <person name="Kiefer A.F."/>
            <person name="Nichols A."/>
            <person name="Cepeda A.J."/>
            <person name="Yan W."/>
            <person name="Fan B."/>
            <person name="Jiang Y."/>
            <person name="Adhikari A."/>
            <person name="Zheng C.-J."/>
            <person name="Schuster L."/>
            <person name="Cowan T.M."/>
            <person name="Smanski M.J."/>
            <person name="Chevrette M.G."/>
            <person name="De Carvalho L.P.S."/>
            <person name="Shen B."/>
        </authorList>
    </citation>
    <scope>NUCLEOTIDE SEQUENCE [LARGE SCALE GENOMIC DNA]</scope>
    <source>
        <strain evidence="2 3">NPDC048320</strain>
    </source>
</reference>
<proteinExistence type="predicted"/>
<dbReference type="Proteomes" id="UP001604267">
    <property type="component" value="Unassembled WGS sequence"/>
</dbReference>
<gene>
    <name evidence="2" type="ORF">ACGFZB_28635</name>
</gene>
<organism evidence="2 3">
    <name type="scientific">Streptomyces cinerochromogenes</name>
    <dbReference type="NCBI Taxonomy" id="66422"/>
    <lineage>
        <taxon>Bacteria</taxon>
        <taxon>Bacillati</taxon>
        <taxon>Actinomycetota</taxon>
        <taxon>Actinomycetes</taxon>
        <taxon>Kitasatosporales</taxon>
        <taxon>Streptomycetaceae</taxon>
        <taxon>Streptomyces</taxon>
    </lineage>
</organism>
<dbReference type="RefSeq" id="WP_392820888.1">
    <property type="nucleotide sequence ID" value="NZ_JBICYV010000015.1"/>
</dbReference>
<keyword evidence="3" id="KW-1185">Reference proteome</keyword>
<name>A0ABW7BF26_9ACTN</name>